<evidence type="ECO:0000256" key="7">
    <source>
        <dbReference type="ARBA" id="ARBA00022777"/>
    </source>
</evidence>
<keyword evidence="6 13" id="KW-0547">Nucleotide-binding</keyword>
<keyword evidence="4" id="KW-0723">Serine/threonine-protein kinase</keyword>
<dbReference type="SMART" id="SM00220">
    <property type="entry name" value="S_TKc"/>
    <property type="match status" value="1"/>
</dbReference>
<keyword evidence="8 13" id="KW-0067">ATP-binding</keyword>
<comment type="catalytic activity">
    <reaction evidence="10">
        <text>L-threonyl-[protein] + ATP = O-phospho-L-threonyl-[protein] + ADP + H(+)</text>
        <dbReference type="Rhea" id="RHEA:46608"/>
        <dbReference type="Rhea" id="RHEA-COMP:11060"/>
        <dbReference type="Rhea" id="RHEA-COMP:11605"/>
        <dbReference type="ChEBI" id="CHEBI:15378"/>
        <dbReference type="ChEBI" id="CHEBI:30013"/>
        <dbReference type="ChEBI" id="CHEBI:30616"/>
        <dbReference type="ChEBI" id="CHEBI:61977"/>
        <dbReference type="ChEBI" id="CHEBI:456216"/>
        <dbReference type="EC" id="2.7.11.1"/>
    </reaction>
</comment>
<sequence>MENYHVLHLIGEGSFGKVYKGRRKYSGQIVAMKFIPKTGRSEKELKNLQREIDIMRSLDHENIIRLLDSFETPKEVCVVTDYAEGELFQVLEDDGSLPEEQVQKIACQLVKALYYLHSHRILHRDMKPQNILLGKHGIVKLCDFGFARAMSINTLVLTSIKGTPLYMSPELVQEKPYDYNSDLWSLGCILYELYVGTPPFHTNSIFQLVNLICRDTVKWPESMSPDFQSFLQGLLTKDPKKRLTWPYVLRHPFVADGIDEQELEVNGVPPSQFEKTQQTRGISTPDKKEAGDIKPSWIRKLQQQEGNKHKKNKENEKEKEKTKTPLKKQPSLVKRKPSKEEKPVVKKQNSKENKQQAKEVKQKPDDDWEVESPQASNTTTARKGHEISDDYEREMSIINKVLAAAAKRKERQGKGKHPAEDLDSDEEWAYIVEITEPHRESLSTTIAQKEDDITRELLHDSEFMNRTRTAMDNACSLVSEGVLEGASKLRQVLRVLRNLVMANCSSREKSLFFSSLGLPLKAVQIVSQMVKKTKSVQQTWSVQVMTDLLHLTNLYLKQCFLSEERVDHCGLLDTGKSLVAAIPQLLKHGLDKELTLREISLESISLLCQAIDKLPADNVDDFYDSLSTQHIKAIDDIISSIVLDQTSLQKLKGSSGDVNTIKNRAKQLQSFSRSAISCLVTFQESTKLVPNSKKNLTSVIAKKFLQQSHEKHLETMLQYSSSKHPVHSALCILCQLCEMSNELCIHITKQGKLLEAFVEYIKDWEKLLQSKSTETLYAVLKVMFYVVTTQEDLSVELSDVPKHLSHLFITTEDFDLKAASAMLIAQLWDPECIAKSPDSIKTMLDAIHQTICYIYKTKVTPCCLFGGASGLLDGVLSVLSLMTKECDIPPYQLLEHSLWHNVWGAMATVLNLNDNDVIGDIQWYMVSFSGVIEVLYSTDQLFNKAPVECTDSFSDSRSNFALILTRWLTMDFIIPLQQHLTTAICSSSEETMVAVCAFVLQVVRILYCPFAVDLDEALLNDTQSVFYQRNVLPNIMEICCTVLPEDAMELPIGLITRLVLSDDMFVSQFVHYVTKEKLEPFLTSLLITENFPTLISDVIALLSHVARCSVEYVDMVIGVLSGEKGTFETLYTLLLHNDVTISASACNMLGNVLKQSSVLYSVLQRSEVLSILFGLLKSEDANVRKAASFAVGYAAYHSDSLYSYLSPVIPLLVDLLADTLPKTRSNAAGALGNLVRHSPVLYPQLIREQAPQGILKMACSDSHPDAQNAALKTLRLFCRNPECRQVLVTMGIEQQILRMVDRSRMSSASSQASSVPPTPSTAQTLDGAVSEHCVHILKKLKSRN</sequence>
<evidence type="ECO:0000256" key="12">
    <source>
        <dbReference type="ARBA" id="ARBA00075375"/>
    </source>
</evidence>
<dbReference type="InterPro" id="IPR011009">
    <property type="entry name" value="Kinase-like_dom_sf"/>
</dbReference>
<dbReference type="GO" id="GO:0004674">
    <property type="term" value="F:protein serine/threonine kinase activity"/>
    <property type="evidence" value="ECO:0007669"/>
    <property type="project" value="UniProtKB-KW"/>
</dbReference>
<dbReference type="InterPro" id="IPR017441">
    <property type="entry name" value="Protein_kinase_ATP_BS"/>
</dbReference>
<dbReference type="PROSITE" id="PS00107">
    <property type="entry name" value="PROTEIN_KINASE_ATP"/>
    <property type="match status" value="1"/>
</dbReference>
<dbReference type="GeneID" id="110252362"/>
<dbReference type="CDD" id="cd14002">
    <property type="entry name" value="STKc_STK36"/>
    <property type="match status" value="1"/>
</dbReference>
<reference evidence="16" key="1">
    <citation type="submission" date="2022-11" db="UniProtKB">
        <authorList>
            <consortium name="EnsemblMetazoa"/>
        </authorList>
    </citation>
    <scope>IDENTIFICATION</scope>
</reference>
<dbReference type="KEGG" id="epa:110252362"/>
<dbReference type="Pfam" id="PF00069">
    <property type="entry name" value="Pkinase"/>
    <property type="match status" value="1"/>
</dbReference>
<feature type="compositionally biased region" description="Basic and acidic residues" evidence="14">
    <location>
        <begin position="338"/>
        <end position="365"/>
    </location>
</feature>
<keyword evidence="3" id="KW-0963">Cytoplasm</keyword>
<dbReference type="InterPro" id="IPR016024">
    <property type="entry name" value="ARM-type_fold"/>
</dbReference>
<dbReference type="PROSITE" id="PS50011">
    <property type="entry name" value="PROTEIN_KINASE_DOM"/>
    <property type="match status" value="1"/>
</dbReference>
<evidence type="ECO:0000256" key="3">
    <source>
        <dbReference type="ARBA" id="ARBA00022490"/>
    </source>
</evidence>
<dbReference type="SUPFAM" id="SSF56112">
    <property type="entry name" value="Protein kinase-like (PK-like)"/>
    <property type="match status" value="1"/>
</dbReference>
<feature type="region of interest" description="Disordered" evidence="14">
    <location>
        <begin position="268"/>
        <end position="388"/>
    </location>
</feature>
<evidence type="ECO:0000313" key="16">
    <source>
        <dbReference type="EnsemblMetazoa" id="XP_020914834.1"/>
    </source>
</evidence>
<dbReference type="InterPro" id="IPR008271">
    <property type="entry name" value="Ser/Thr_kinase_AS"/>
</dbReference>
<dbReference type="PANTHER" id="PTHR22983">
    <property type="entry name" value="PROTEIN KINASE RELATED"/>
    <property type="match status" value="1"/>
</dbReference>
<name>A0A913Y6B9_EXADI</name>
<dbReference type="Gene3D" id="1.10.510.10">
    <property type="entry name" value="Transferase(Phosphotransferase) domain 1"/>
    <property type="match status" value="1"/>
</dbReference>
<dbReference type="PANTHER" id="PTHR22983:SF6">
    <property type="entry name" value="SERINE_THREONINE-PROTEIN KINASE 36"/>
    <property type="match status" value="1"/>
</dbReference>
<evidence type="ECO:0000256" key="5">
    <source>
        <dbReference type="ARBA" id="ARBA00022679"/>
    </source>
</evidence>
<keyword evidence="5" id="KW-0808">Transferase</keyword>
<organism evidence="16 17">
    <name type="scientific">Exaiptasia diaphana</name>
    <name type="common">Tropical sea anemone</name>
    <name type="synonym">Aiptasia pulchella</name>
    <dbReference type="NCBI Taxonomy" id="2652724"/>
    <lineage>
        <taxon>Eukaryota</taxon>
        <taxon>Metazoa</taxon>
        <taxon>Cnidaria</taxon>
        <taxon>Anthozoa</taxon>
        <taxon>Hexacorallia</taxon>
        <taxon>Actiniaria</taxon>
        <taxon>Aiptasiidae</taxon>
        <taxon>Exaiptasia</taxon>
    </lineage>
</organism>
<feature type="compositionally biased region" description="Polar residues" evidence="14">
    <location>
        <begin position="273"/>
        <end position="282"/>
    </location>
</feature>
<protein>
    <recommendedName>
        <fullName evidence="2">non-specific serine/threonine protein kinase</fullName>
        <ecNumber evidence="2">2.7.11.1</ecNumber>
    </recommendedName>
    <alternativeName>
        <fullName evidence="12">Fused homolog</fullName>
    </alternativeName>
</protein>
<dbReference type="Gene3D" id="1.25.10.10">
    <property type="entry name" value="Leucine-rich Repeat Variant"/>
    <property type="match status" value="2"/>
</dbReference>
<feature type="domain" description="Protein kinase" evidence="15">
    <location>
        <begin position="4"/>
        <end position="254"/>
    </location>
</feature>
<dbReference type="InterPro" id="IPR000225">
    <property type="entry name" value="Armadillo"/>
</dbReference>
<dbReference type="OMA" id="LCPSFLH"/>
<evidence type="ECO:0000256" key="11">
    <source>
        <dbReference type="ARBA" id="ARBA00048679"/>
    </source>
</evidence>
<dbReference type="InterPro" id="IPR011989">
    <property type="entry name" value="ARM-like"/>
</dbReference>
<evidence type="ECO:0000256" key="10">
    <source>
        <dbReference type="ARBA" id="ARBA00047899"/>
    </source>
</evidence>
<evidence type="ECO:0000256" key="2">
    <source>
        <dbReference type="ARBA" id="ARBA00012513"/>
    </source>
</evidence>
<evidence type="ECO:0000256" key="1">
    <source>
        <dbReference type="ARBA" id="ARBA00004245"/>
    </source>
</evidence>
<dbReference type="Pfam" id="PF00514">
    <property type="entry name" value="Arm"/>
    <property type="match status" value="1"/>
</dbReference>
<dbReference type="InterPro" id="IPR000719">
    <property type="entry name" value="Prot_kinase_dom"/>
</dbReference>
<dbReference type="GO" id="GO:0007224">
    <property type="term" value="P:smoothened signaling pathway"/>
    <property type="evidence" value="ECO:0007669"/>
    <property type="project" value="TreeGrafter"/>
</dbReference>
<dbReference type="SUPFAM" id="SSF48371">
    <property type="entry name" value="ARM repeat"/>
    <property type="match status" value="2"/>
</dbReference>
<dbReference type="EnsemblMetazoa" id="XM_021059175.2">
    <property type="protein sequence ID" value="XP_020914834.1"/>
    <property type="gene ID" value="LOC110252362"/>
</dbReference>
<feature type="binding site" evidence="13">
    <location>
        <position position="33"/>
    </location>
    <ligand>
        <name>ATP</name>
        <dbReference type="ChEBI" id="CHEBI:30616"/>
    </ligand>
</feature>
<evidence type="ECO:0000313" key="17">
    <source>
        <dbReference type="Proteomes" id="UP000887567"/>
    </source>
</evidence>
<dbReference type="EC" id="2.7.11.1" evidence="2"/>
<evidence type="ECO:0000259" key="15">
    <source>
        <dbReference type="PROSITE" id="PS50011"/>
    </source>
</evidence>
<dbReference type="FunFam" id="1.10.510.10:FF:000292">
    <property type="entry name" value="Serine/threonine-protein kinase 36"/>
    <property type="match status" value="1"/>
</dbReference>
<dbReference type="OrthoDB" id="266718at2759"/>
<comment type="subcellular location">
    <subcellularLocation>
        <location evidence="1">Cytoplasm</location>
        <location evidence="1">Cytoskeleton</location>
    </subcellularLocation>
</comment>
<evidence type="ECO:0000256" key="8">
    <source>
        <dbReference type="ARBA" id="ARBA00022840"/>
    </source>
</evidence>
<accession>A0A913Y6B9</accession>
<proteinExistence type="predicted"/>
<feature type="compositionally biased region" description="Basic and acidic residues" evidence="14">
    <location>
        <begin position="313"/>
        <end position="323"/>
    </location>
</feature>
<dbReference type="FunFam" id="3.30.200.20:FF:000042">
    <property type="entry name" value="Aurora kinase A"/>
    <property type="match status" value="1"/>
</dbReference>
<dbReference type="RefSeq" id="XP_020914834.1">
    <property type="nucleotide sequence ID" value="XM_021059175.2"/>
</dbReference>
<dbReference type="GO" id="GO:0005524">
    <property type="term" value="F:ATP binding"/>
    <property type="evidence" value="ECO:0007669"/>
    <property type="project" value="UniProtKB-UniRule"/>
</dbReference>
<dbReference type="Proteomes" id="UP000887567">
    <property type="component" value="Unplaced"/>
</dbReference>
<keyword evidence="17" id="KW-1185">Reference proteome</keyword>
<evidence type="ECO:0000256" key="4">
    <source>
        <dbReference type="ARBA" id="ARBA00022527"/>
    </source>
</evidence>
<evidence type="ECO:0000256" key="9">
    <source>
        <dbReference type="ARBA" id="ARBA00023212"/>
    </source>
</evidence>
<keyword evidence="7" id="KW-0418">Kinase</keyword>
<evidence type="ECO:0000256" key="13">
    <source>
        <dbReference type="PROSITE-ProRule" id="PRU10141"/>
    </source>
</evidence>
<comment type="catalytic activity">
    <reaction evidence="11">
        <text>L-seryl-[protein] + ATP = O-phospho-L-seryl-[protein] + ADP + H(+)</text>
        <dbReference type="Rhea" id="RHEA:17989"/>
        <dbReference type="Rhea" id="RHEA-COMP:9863"/>
        <dbReference type="Rhea" id="RHEA-COMP:11604"/>
        <dbReference type="ChEBI" id="CHEBI:15378"/>
        <dbReference type="ChEBI" id="CHEBI:29999"/>
        <dbReference type="ChEBI" id="CHEBI:30616"/>
        <dbReference type="ChEBI" id="CHEBI:83421"/>
        <dbReference type="ChEBI" id="CHEBI:456216"/>
        <dbReference type="EC" id="2.7.11.1"/>
    </reaction>
</comment>
<dbReference type="GO" id="GO:0005737">
    <property type="term" value="C:cytoplasm"/>
    <property type="evidence" value="ECO:0007669"/>
    <property type="project" value="TreeGrafter"/>
</dbReference>
<keyword evidence="9" id="KW-0206">Cytoskeleton</keyword>
<dbReference type="GO" id="GO:0005856">
    <property type="term" value="C:cytoskeleton"/>
    <property type="evidence" value="ECO:0007669"/>
    <property type="project" value="UniProtKB-SubCell"/>
</dbReference>
<dbReference type="PROSITE" id="PS00108">
    <property type="entry name" value="PROTEIN_KINASE_ST"/>
    <property type="match status" value="1"/>
</dbReference>
<evidence type="ECO:0000256" key="6">
    <source>
        <dbReference type="ARBA" id="ARBA00022741"/>
    </source>
</evidence>
<evidence type="ECO:0000256" key="14">
    <source>
        <dbReference type="SAM" id="MobiDB-lite"/>
    </source>
</evidence>